<accession>A0A447URB5</accession>
<gene>
    <name evidence="1" type="ORF">NCTC11075_04055</name>
</gene>
<reference evidence="1 2" key="1">
    <citation type="submission" date="2018-12" db="EMBL/GenBank/DDBJ databases">
        <authorList>
            <consortium name="Pathogen Informatics"/>
        </authorList>
    </citation>
    <scope>NUCLEOTIDE SEQUENCE [LARGE SCALE GENOMIC DNA]</scope>
    <source>
        <strain evidence="1 2">NCTC11075</strain>
    </source>
</reference>
<dbReference type="InterPro" id="IPR009000">
    <property type="entry name" value="Transl_B-barrel_sf"/>
</dbReference>
<dbReference type="Gene3D" id="2.40.30.130">
    <property type="match status" value="1"/>
</dbReference>
<dbReference type="EMBL" id="LR134204">
    <property type="protein sequence ID" value="VEB93179.1"/>
    <property type="molecule type" value="Genomic_DNA"/>
</dbReference>
<dbReference type="SUPFAM" id="SSF50447">
    <property type="entry name" value="Translation proteins"/>
    <property type="match status" value="1"/>
</dbReference>
<sequence>MCDGVLSHKWMACMPFTLDKTLFHPQGGGQPADKGWIADIPVCGIMLT</sequence>
<dbReference type="Proteomes" id="UP000270272">
    <property type="component" value="Chromosome"/>
</dbReference>
<name>A0A447URB5_CITKO</name>
<protein>
    <submittedName>
        <fullName evidence="1">Uncharacterized protein</fullName>
    </submittedName>
</protein>
<proteinExistence type="predicted"/>
<dbReference type="AlphaFoldDB" id="A0A447URB5"/>
<evidence type="ECO:0000313" key="1">
    <source>
        <dbReference type="EMBL" id="VEB93179.1"/>
    </source>
</evidence>
<evidence type="ECO:0000313" key="2">
    <source>
        <dbReference type="Proteomes" id="UP000270272"/>
    </source>
</evidence>
<organism evidence="1 2">
    <name type="scientific">Citrobacter koseri</name>
    <name type="common">Citrobacter diversus</name>
    <dbReference type="NCBI Taxonomy" id="545"/>
    <lineage>
        <taxon>Bacteria</taxon>
        <taxon>Pseudomonadati</taxon>
        <taxon>Pseudomonadota</taxon>
        <taxon>Gammaproteobacteria</taxon>
        <taxon>Enterobacterales</taxon>
        <taxon>Enterobacteriaceae</taxon>
        <taxon>Citrobacter</taxon>
    </lineage>
</organism>